<reference evidence="2 3" key="1">
    <citation type="submission" date="2018-11" db="EMBL/GenBank/DDBJ databases">
        <title>Sequencing the genomes of 1000 actinobacteria strains.</title>
        <authorList>
            <person name="Klenk H.-P."/>
        </authorList>
    </citation>
    <scope>NUCLEOTIDE SEQUENCE [LARGE SCALE GENOMIC DNA]</scope>
    <source>
        <strain evidence="2 3">DSM 44254</strain>
    </source>
</reference>
<proteinExistence type="predicted"/>
<gene>
    <name evidence="2" type="ORF">EDD29_8095</name>
</gene>
<dbReference type="RefSeq" id="WP_123669333.1">
    <property type="nucleotide sequence ID" value="NZ_RJKE01000001.1"/>
</dbReference>
<feature type="transmembrane region" description="Helical" evidence="1">
    <location>
        <begin position="86"/>
        <end position="106"/>
    </location>
</feature>
<evidence type="ECO:0000313" key="3">
    <source>
        <dbReference type="Proteomes" id="UP000272400"/>
    </source>
</evidence>
<sequence>MKATRPSVLLALVLVPALVVWALLRGFYSQLPPLPWTAVPTFLLLAVGEAFTGVGTRNKILHKSAAETARPVDPLSVARLAVLGKASAHAAAVLAGVFLGFVLHVAGDLDKPTLRHDFYVSAATALSALVLMGAGLFLEWCCRIPEDKDDDKR</sequence>
<organism evidence="2 3">
    <name type="scientific">Actinocorallia herbida</name>
    <dbReference type="NCBI Taxonomy" id="58109"/>
    <lineage>
        <taxon>Bacteria</taxon>
        <taxon>Bacillati</taxon>
        <taxon>Actinomycetota</taxon>
        <taxon>Actinomycetes</taxon>
        <taxon>Streptosporangiales</taxon>
        <taxon>Thermomonosporaceae</taxon>
        <taxon>Actinocorallia</taxon>
    </lineage>
</organism>
<protein>
    <submittedName>
        <fullName evidence="2">Uncharacterized protein DUF3180</fullName>
    </submittedName>
</protein>
<keyword evidence="1" id="KW-1133">Transmembrane helix</keyword>
<evidence type="ECO:0000313" key="2">
    <source>
        <dbReference type="EMBL" id="ROO90371.1"/>
    </source>
</evidence>
<dbReference type="OrthoDB" id="3825558at2"/>
<keyword evidence="1" id="KW-0472">Membrane</keyword>
<dbReference type="EMBL" id="RJKE01000001">
    <property type="protein sequence ID" value="ROO90371.1"/>
    <property type="molecule type" value="Genomic_DNA"/>
</dbReference>
<accession>A0A3N1DA19</accession>
<keyword evidence="1" id="KW-0812">Transmembrane</keyword>
<keyword evidence="3" id="KW-1185">Reference proteome</keyword>
<feature type="transmembrane region" description="Helical" evidence="1">
    <location>
        <begin position="34"/>
        <end position="54"/>
    </location>
</feature>
<evidence type="ECO:0000256" key="1">
    <source>
        <dbReference type="SAM" id="Phobius"/>
    </source>
</evidence>
<dbReference type="Proteomes" id="UP000272400">
    <property type="component" value="Unassembled WGS sequence"/>
</dbReference>
<dbReference type="InterPro" id="IPR021517">
    <property type="entry name" value="DUF3180"/>
</dbReference>
<dbReference type="Pfam" id="PF11377">
    <property type="entry name" value="DUF3180"/>
    <property type="match status" value="1"/>
</dbReference>
<name>A0A3N1DA19_9ACTN</name>
<dbReference type="AlphaFoldDB" id="A0A3N1DA19"/>
<feature type="transmembrane region" description="Helical" evidence="1">
    <location>
        <begin position="118"/>
        <end position="138"/>
    </location>
</feature>
<comment type="caution">
    <text evidence="2">The sequence shown here is derived from an EMBL/GenBank/DDBJ whole genome shotgun (WGS) entry which is preliminary data.</text>
</comment>
<feature type="transmembrane region" description="Helical" evidence="1">
    <location>
        <begin position="7"/>
        <end position="28"/>
    </location>
</feature>